<feature type="DNA-binding region" description="H-T-H motif" evidence="2">
    <location>
        <begin position="33"/>
        <end position="52"/>
    </location>
</feature>
<evidence type="ECO:0000256" key="1">
    <source>
        <dbReference type="ARBA" id="ARBA00023125"/>
    </source>
</evidence>
<dbReference type="AlphaFoldDB" id="A0A370GDH2"/>
<dbReference type="Proteomes" id="UP000255326">
    <property type="component" value="Unassembled WGS sequence"/>
</dbReference>
<dbReference type="GO" id="GO:0003677">
    <property type="term" value="F:DNA binding"/>
    <property type="evidence" value="ECO:0007669"/>
    <property type="project" value="UniProtKB-UniRule"/>
</dbReference>
<sequence>MRKLEPEDKQKMRRIYAGKILNVVRTKGFTSMTIQELADLMNISRASLYNYFSSKEDVIMELTNYCLTYIEDAGETILNEDLPYPIRLQKVFEQAVFSAFYTSTIYLNDLKKSCTSLYEQKIISRKKQMDAARLFYHKGMEAGVFHKLNPSILIMQDEVVLEKMLNTSYLAQEGLSLKQALFDYYEAKKIQIVRPEFIHEEEDAAIEGVVDYILQKLAES</sequence>
<feature type="domain" description="HTH tetR-type" evidence="3">
    <location>
        <begin position="10"/>
        <end position="70"/>
    </location>
</feature>
<dbReference type="SUPFAM" id="SSF46689">
    <property type="entry name" value="Homeodomain-like"/>
    <property type="match status" value="1"/>
</dbReference>
<dbReference type="InterPro" id="IPR023772">
    <property type="entry name" value="DNA-bd_HTH_TetR-type_CS"/>
</dbReference>
<dbReference type="EMBL" id="QQAY01000006">
    <property type="protein sequence ID" value="RDI41865.1"/>
    <property type="molecule type" value="Genomic_DNA"/>
</dbReference>
<dbReference type="InterPro" id="IPR009057">
    <property type="entry name" value="Homeodomain-like_sf"/>
</dbReference>
<proteinExistence type="predicted"/>
<dbReference type="InterPro" id="IPR001647">
    <property type="entry name" value="HTH_TetR"/>
</dbReference>
<keyword evidence="5" id="KW-1185">Reference proteome</keyword>
<dbReference type="Gene3D" id="1.10.357.10">
    <property type="entry name" value="Tetracycline Repressor, domain 2"/>
    <property type="match status" value="1"/>
</dbReference>
<organism evidence="4 5">
    <name type="scientific">Falsibacillus pallidus</name>
    <dbReference type="NCBI Taxonomy" id="493781"/>
    <lineage>
        <taxon>Bacteria</taxon>
        <taxon>Bacillati</taxon>
        <taxon>Bacillota</taxon>
        <taxon>Bacilli</taxon>
        <taxon>Bacillales</taxon>
        <taxon>Bacillaceae</taxon>
        <taxon>Falsibacillus</taxon>
    </lineage>
</organism>
<evidence type="ECO:0000313" key="4">
    <source>
        <dbReference type="EMBL" id="RDI41865.1"/>
    </source>
</evidence>
<gene>
    <name evidence="4" type="ORF">DFR59_10624</name>
</gene>
<dbReference type="PROSITE" id="PS50977">
    <property type="entry name" value="HTH_TETR_2"/>
    <property type="match status" value="1"/>
</dbReference>
<dbReference type="RefSeq" id="WP_114745757.1">
    <property type="nucleotide sequence ID" value="NZ_QQAY01000006.1"/>
</dbReference>
<evidence type="ECO:0000256" key="2">
    <source>
        <dbReference type="PROSITE-ProRule" id="PRU00335"/>
    </source>
</evidence>
<comment type="caution">
    <text evidence="4">The sequence shown here is derived from an EMBL/GenBank/DDBJ whole genome shotgun (WGS) entry which is preliminary data.</text>
</comment>
<dbReference type="PROSITE" id="PS01081">
    <property type="entry name" value="HTH_TETR_1"/>
    <property type="match status" value="1"/>
</dbReference>
<accession>A0A370GDH2</accession>
<evidence type="ECO:0000259" key="3">
    <source>
        <dbReference type="PROSITE" id="PS50977"/>
    </source>
</evidence>
<protein>
    <submittedName>
        <fullName evidence="4">TetR family transcriptional regulator</fullName>
    </submittedName>
</protein>
<reference evidence="4 5" key="1">
    <citation type="submission" date="2018-07" db="EMBL/GenBank/DDBJ databases">
        <title>Genomic Encyclopedia of Type Strains, Phase IV (KMG-IV): sequencing the most valuable type-strain genomes for metagenomic binning, comparative biology and taxonomic classification.</title>
        <authorList>
            <person name="Goeker M."/>
        </authorList>
    </citation>
    <scope>NUCLEOTIDE SEQUENCE [LARGE SCALE GENOMIC DNA]</scope>
    <source>
        <strain evidence="4 5">DSM 25281</strain>
    </source>
</reference>
<dbReference type="Pfam" id="PF00440">
    <property type="entry name" value="TetR_N"/>
    <property type="match status" value="1"/>
</dbReference>
<name>A0A370GDH2_9BACI</name>
<dbReference type="OrthoDB" id="881297at2"/>
<evidence type="ECO:0000313" key="5">
    <source>
        <dbReference type="Proteomes" id="UP000255326"/>
    </source>
</evidence>
<keyword evidence="1 2" id="KW-0238">DNA-binding</keyword>